<dbReference type="GO" id="GO:0009253">
    <property type="term" value="P:peptidoglycan catabolic process"/>
    <property type="evidence" value="ECO:0007669"/>
    <property type="project" value="InterPro"/>
</dbReference>
<dbReference type="NCBIfam" id="TIGR02883">
    <property type="entry name" value="spore_cwlD"/>
    <property type="match status" value="1"/>
</dbReference>
<keyword evidence="1 3" id="KW-0378">Hydrolase</keyword>
<protein>
    <submittedName>
        <fullName evidence="3">N-acetylmuramoyl-L-alanine amidase CwlD</fullName>
        <ecNumber evidence="3">3.5.1.28</ecNumber>
    </submittedName>
</protein>
<dbReference type="SUPFAM" id="SSF53187">
    <property type="entry name" value="Zn-dependent exopeptidases"/>
    <property type="match status" value="1"/>
</dbReference>
<dbReference type="PANTHER" id="PTHR30404:SF0">
    <property type="entry name" value="N-ACETYLMURAMOYL-L-ALANINE AMIDASE AMIC"/>
    <property type="match status" value="1"/>
</dbReference>
<dbReference type="CDD" id="cd02696">
    <property type="entry name" value="MurNAc-LAA"/>
    <property type="match status" value="1"/>
</dbReference>
<dbReference type="Gene3D" id="3.40.630.40">
    <property type="entry name" value="Zn-dependent exopeptidases"/>
    <property type="match status" value="1"/>
</dbReference>
<dbReference type="InterPro" id="IPR050695">
    <property type="entry name" value="N-acetylmuramoyl_amidase_3"/>
</dbReference>
<evidence type="ECO:0000259" key="2">
    <source>
        <dbReference type="SMART" id="SM00646"/>
    </source>
</evidence>
<dbReference type="Pfam" id="PF01520">
    <property type="entry name" value="Amidase_3"/>
    <property type="match status" value="1"/>
</dbReference>
<evidence type="ECO:0000313" key="4">
    <source>
        <dbReference type="Proteomes" id="UP000017118"/>
    </source>
</evidence>
<dbReference type="AlphaFoldDB" id="U5MNM5"/>
<dbReference type="PANTHER" id="PTHR30404">
    <property type="entry name" value="N-ACETYLMURAMOYL-L-ALANINE AMIDASE"/>
    <property type="match status" value="1"/>
</dbReference>
<gene>
    <name evidence="3" type="primary">cwlD</name>
    <name evidence="3" type="ORF">CLSA_c02390</name>
</gene>
<reference evidence="3 4" key="1">
    <citation type="journal article" date="2013" name="Genome Announc.">
        <title>Complete Genome Sequence of the Solvent Producer Clostridium saccharobutylicum NCP262 (DSM 13864).</title>
        <authorList>
            <person name="Poehlein A."/>
            <person name="Hartwich K."/>
            <person name="Krabben P."/>
            <person name="Ehrenreich A."/>
            <person name="Liebl W."/>
            <person name="Durre P."/>
            <person name="Gottschalk G."/>
            <person name="Daniel R."/>
        </authorList>
    </citation>
    <scope>NUCLEOTIDE SEQUENCE [LARGE SCALE GENOMIC DNA]</scope>
    <source>
        <strain evidence="3">DSM 13864</strain>
    </source>
</reference>
<organism evidence="3 4">
    <name type="scientific">Clostridium saccharobutylicum DSM 13864</name>
    <dbReference type="NCBI Taxonomy" id="1345695"/>
    <lineage>
        <taxon>Bacteria</taxon>
        <taxon>Bacillati</taxon>
        <taxon>Bacillota</taxon>
        <taxon>Clostridia</taxon>
        <taxon>Eubacteriales</taxon>
        <taxon>Clostridiaceae</taxon>
        <taxon>Clostridium</taxon>
    </lineage>
</organism>
<keyword evidence="4" id="KW-1185">Reference proteome</keyword>
<dbReference type="InterPro" id="IPR014234">
    <property type="entry name" value="Spore_CwlD"/>
</dbReference>
<dbReference type="eggNOG" id="COG0860">
    <property type="taxonomic scope" value="Bacteria"/>
</dbReference>
<evidence type="ECO:0000256" key="1">
    <source>
        <dbReference type="ARBA" id="ARBA00022801"/>
    </source>
</evidence>
<accession>U5MNM5</accession>
<dbReference type="HOGENOM" id="CLU_014322_7_1_9"/>
<dbReference type="GO" id="GO:0008745">
    <property type="term" value="F:N-acetylmuramoyl-L-alanine amidase activity"/>
    <property type="evidence" value="ECO:0007669"/>
    <property type="project" value="UniProtKB-EC"/>
</dbReference>
<evidence type="ECO:0000313" key="3">
    <source>
        <dbReference type="EMBL" id="AGX41291.1"/>
    </source>
</evidence>
<dbReference type="PATRIC" id="fig|1345695.3.peg.213"/>
<dbReference type="SMART" id="SM00646">
    <property type="entry name" value="Ami_3"/>
    <property type="match status" value="1"/>
</dbReference>
<feature type="domain" description="MurNAc-LAA" evidence="2">
    <location>
        <begin position="111"/>
        <end position="224"/>
    </location>
</feature>
<dbReference type="GO" id="GO:0030288">
    <property type="term" value="C:outer membrane-bounded periplasmic space"/>
    <property type="evidence" value="ECO:0007669"/>
    <property type="project" value="TreeGrafter"/>
</dbReference>
<dbReference type="KEGG" id="csb:CLSA_c02390"/>
<name>U5MNM5_CLOSA</name>
<sequence>MESDIMGGVSYMNIKRVLALICIIFLVFVIPMRVSANDENNEKHIILIDAGHGGIDGGARSKNGTIEKDINLAIATKLKNKLEDSGYAVYMTREDDSELDKKKVNDLNARCKMKKDKKCDVFISIHQNMFPSPKCFGAQVWYSSNDKSKVLAEHIQNSLKEKIDDNNKRIPKAAKEQYRILRDGYDGACVLVECGFLSNYEEEQKLKSDEHQDKIVDSIIFGVDRYFNNASN</sequence>
<dbReference type="EMBL" id="CP006721">
    <property type="protein sequence ID" value="AGX41291.1"/>
    <property type="molecule type" value="Genomic_DNA"/>
</dbReference>
<dbReference type="Proteomes" id="UP000017118">
    <property type="component" value="Chromosome"/>
</dbReference>
<dbReference type="InterPro" id="IPR002508">
    <property type="entry name" value="MurNAc-LAA_cat"/>
</dbReference>
<dbReference type="EC" id="3.5.1.28" evidence="3"/>
<proteinExistence type="predicted"/>